<gene>
    <name evidence="1" type="primary">atpD</name>
    <name evidence="1" type="ORF">SNAT2548_LOCUS12795</name>
</gene>
<evidence type="ECO:0000313" key="2">
    <source>
        <dbReference type="Proteomes" id="UP000604046"/>
    </source>
</evidence>
<dbReference type="InterPro" id="IPR011989">
    <property type="entry name" value="ARM-like"/>
</dbReference>
<dbReference type="InterPro" id="IPR016024">
    <property type="entry name" value="ARM-type_fold"/>
</dbReference>
<comment type="caution">
    <text evidence="1">The sequence shown here is derived from an EMBL/GenBank/DDBJ whole genome shotgun (WGS) entry which is preliminary data.</text>
</comment>
<reference evidence="1" key="1">
    <citation type="submission" date="2021-02" db="EMBL/GenBank/DDBJ databases">
        <authorList>
            <person name="Dougan E. K."/>
            <person name="Rhodes N."/>
            <person name="Thang M."/>
            <person name="Chan C."/>
        </authorList>
    </citation>
    <scope>NUCLEOTIDE SEQUENCE</scope>
</reference>
<dbReference type="EMBL" id="CAJNDS010001269">
    <property type="protein sequence ID" value="CAE7253831.1"/>
    <property type="molecule type" value="Genomic_DNA"/>
</dbReference>
<dbReference type="OrthoDB" id="421043at2759"/>
<protein>
    <submittedName>
        <fullName evidence="1">AtpD protein</fullName>
    </submittedName>
</protein>
<sequence>MRAELSATERPTGRQALATCNLLLQCVDSSQNSSQNAWAEVGAVDFVAGALRDFPDEDTLEVTCTSAMASLILFNRVNGVRAGKLGALNASLAFYGSHLDNPDIVSSMGYIGTYFDFCMENRLIARELGAIEMFIQNIRNNFHGPYSEWAYELVKQSLYAMSSGTWNNADIAYQQGFIPLAVSLMAEHGSDAKIAEESLQALKAMVYASDFLRSRLSDQGLFEALVGVLRTRATDKAAVSLVCESTMHVIGSTVMLDTSSTPRAIPFNASIQQRAAEVMLEDVLAAAMSEVELEDFEHEGFSLDLDAMYPMRANCYHALRVLAKNNPANRKAMNEAGLSRAIRRAWEGLDSRARDEACQLLMELGKLTEAFRSRCV</sequence>
<name>A0A812LZ69_9DINO</name>
<keyword evidence="2" id="KW-1185">Reference proteome</keyword>
<dbReference type="Proteomes" id="UP000604046">
    <property type="component" value="Unassembled WGS sequence"/>
</dbReference>
<proteinExistence type="predicted"/>
<dbReference type="Gene3D" id="1.25.10.10">
    <property type="entry name" value="Leucine-rich Repeat Variant"/>
    <property type="match status" value="1"/>
</dbReference>
<accession>A0A812LZ69</accession>
<organism evidence="1 2">
    <name type="scientific">Symbiodinium natans</name>
    <dbReference type="NCBI Taxonomy" id="878477"/>
    <lineage>
        <taxon>Eukaryota</taxon>
        <taxon>Sar</taxon>
        <taxon>Alveolata</taxon>
        <taxon>Dinophyceae</taxon>
        <taxon>Suessiales</taxon>
        <taxon>Symbiodiniaceae</taxon>
        <taxon>Symbiodinium</taxon>
    </lineage>
</organism>
<dbReference type="AlphaFoldDB" id="A0A812LZ69"/>
<dbReference type="SUPFAM" id="SSF48371">
    <property type="entry name" value="ARM repeat"/>
    <property type="match status" value="1"/>
</dbReference>
<evidence type="ECO:0000313" key="1">
    <source>
        <dbReference type="EMBL" id="CAE7253831.1"/>
    </source>
</evidence>